<feature type="region of interest" description="Disordered" evidence="1">
    <location>
        <begin position="235"/>
        <end position="258"/>
    </location>
</feature>
<name>A0A1W0WDB5_HYPEX</name>
<accession>A0A1W0WDB5</accession>
<feature type="compositionally biased region" description="Basic residues" evidence="1">
    <location>
        <begin position="238"/>
        <end position="252"/>
    </location>
</feature>
<organism evidence="2 3">
    <name type="scientific">Hypsibius exemplaris</name>
    <name type="common">Freshwater tardigrade</name>
    <dbReference type="NCBI Taxonomy" id="2072580"/>
    <lineage>
        <taxon>Eukaryota</taxon>
        <taxon>Metazoa</taxon>
        <taxon>Ecdysozoa</taxon>
        <taxon>Tardigrada</taxon>
        <taxon>Eutardigrada</taxon>
        <taxon>Parachela</taxon>
        <taxon>Hypsibioidea</taxon>
        <taxon>Hypsibiidae</taxon>
        <taxon>Hypsibius</taxon>
    </lineage>
</organism>
<dbReference type="Proteomes" id="UP000192578">
    <property type="component" value="Unassembled WGS sequence"/>
</dbReference>
<gene>
    <name evidence="2" type="ORF">BV898_12525</name>
</gene>
<evidence type="ECO:0000313" key="2">
    <source>
        <dbReference type="EMBL" id="OQV13201.1"/>
    </source>
</evidence>
<protein>
    <submittedName>
        <fullName evidence="2">Uncharacterized protein</fullName>
    </submittedName>
</protein>
<dbReference type="AlphaFoldDB" id="A0A1W0WDB5"/>
<reference evidence="3" key="1">
    <citation type="submission" date="2017-01" db="EMBL/GenBank/DDBJ databases">
        <title>Comparative genomics of anhydrobiosis in the tardigrade Hypsibius dujardini.</title>
        <authorList>
            <person name="Yoshida Y."/>
            <person name="Koutsovoulos G."/>
            <person name="Laetsch D."/>
            <person name="Stevens L."/>
            <person name="Kumar S."/>
            <person name="Horikawa D."/>
            <person name="Ishino K."/>
            <person name="Komine S."/>
            <person name="Tomita M."/>
            <person name="Blaxter M."/>
            <person name="Arakawa K."/>
        </authorList>
    </citation>
    <scope>NUCLEOTIDE SEQUENCE [LARGE SCALE GENOMIC DNA]</scope>
    <source>
        <strain evidence="3">Z151</strain>
    </source>
</reference>
<sequence>MDAGVVTAVAFLDLRKAFDSVSHLTLLQKLQAIGVDTAALFWFHSYLTARTQCARCDVECFADDTTVEASGKTAEEAVVSLNAGLERLGLELTALRLPINPAKTKVIIFVPLRSKKKGEHKTPVTMSGATIQEVNCVKHLQWDQQFKAVQRNATFGIAKFNRAKGGLNRQQRVILSNALVQPHFDYCSVVWSVAKESLRNKIAAIQQKALKALTDYQEHVTPELFTRLALPTCSSGGNRKKRSGCTRLRLKSRTSPTT</sequence>
<keyword evidence="3" id="KW-1185">Reference proteome</keyword>
<dbReference type="PANTHER" id="PTHR33332">
    <property type="entry name" value="REVERSE TRANSCRIPTASE DOMAIN-CONTAINING PROTEIN"/>
    <property type="match status" value="1"/>
</dbReference>
<evidence type="ECO:0000313" key="3">
    <source>
        <dbReference type="Proteomes" id="UP000192578"/>
    </source>
</evidence>
<dbReference type="EMBL" id="MTYJ01000128">
    <property type="protein sequence ID" value="OQV13201.1"/>
    <property type="molecule type" value="Genomic_DNA"/>
</dbReference>
<dbReference type="OrthoDB" id="414730at2759"/>
<comment type="caution">
    <text evidence="2">The sequence shown here is derived from an EMBL/GenBank/DDBJ whole genome shotgun (WGS) entry which is preliminary data.</text>
</comment>
<proteinExistence type="predicted"/>
<evidence type="ECO:0000256" key="1">
    <source>
        <dbReference type="SAM" id="MobiDB-lite"/>
    </source>
</evidence>